<proteinExistence type="predicted"/>
<dbReference type="PIRSF" id="PIRSF035042">
    <property type="entry name" value="UCP035042_thirdx"/>
    <property type="match status" value="1"/>
</dbReference>
<dbReference type="RefSeq" id="WP_149848013.1">
    <property type="nucleotide sequence ID" value="NZ_VUOB01000005.1"/>
</dbReference>
<reference evidence="1 2" key="2">
    <citation type="submission" date="2019-09" db="EMBL/GenBank/DDBJ databases">
        <authorList>
            <person name="Jin C."/>
        </authorList>
    </citation>
    <scope>NUCLEOTIDE SEQUENCE [LARGE SCALE GENOMIC DNA]</scope>
    <source>
        <strain evidence="1 2">AN110305</strain>
    </source>
</reference>
<protein>
    <submittedName>
        <fullName evidence="1">Sucrase ferredoxin</fullName>
    </submittedName>
</protein>
<evidence type="ECO:0000313" key="1">
    <source>
        <dbReference type="EMBL" id="KAA2265728.1"/>
    </source>
</evidence>
<comment type="caution">
    <text evidence="1">The sequence shown here is derived from an EMBL/GenBank/DDBJ whole genome shotgun (WGS) entry which is preliminary data.</text>
</comment>
<dbReference type="OrthoDB" id="3399139at2"/>
<dbReference type="EMBL" id="VUOB01000005">
    <property type="protein sequence ID" value="KAA2265728.1"/>
    <property type="molecule type" value="Genomic_DNA"/>
</dbReference>
<reference evidence="1 2" key="1">
    <citation type="submission" date="2019-09" db="EMBL/GenBank/DDBJ databases">
        <title>Goodfellowia gen. nov., a new genus of the Pseudonocardineae related to Actinoalloteichus, containing Goodfellowia coeruleoviolacea gen. nov., comb. nov. gen. nov., comb. nov.</title>
        <authorList>
            <person name="Labeda D."/>
        </authorList>
    </citation>
    <scope>NUCLEOTIDE SEQUENCE [LARGE SCALE GENOMIC DNA]</scope>
    <source>
        <strain evidence="1 2">AN110305</strain>
    </source>
</reference>
<name>A0A5B2XP87_9PSEU</name>
<keyword evidence="2" id="KW-1185">Reference proteome</keyword>
<dbReference type="InterPro" id="IPR036249">
    <property type="entry name" value="Thioredoxin-like_sf"/>
</dbReference>
<gene>
    <name evidence="1" type="ORF">F0L68_03920</name>
</gene>
<dbReference type="InterPro" id="IPR009737">
    <property type="entry name" value="Aim32/Apd1-like"/>
</dbReference>
<evidence type="ECO:0000313" key="2">
    <source>
        <dbReference type="Proteomes" id="UP000323454"/>
    </source>
</evidence>
<dbReference type="Proteomes" id="UP000323454">
    <property type="component" value="Unassembled WGS sequence"/>
</dbReference>
<sequence>MPEIRCAAVSAELAEPLAGTAALATAWLCLEQPGPWGPDALTDSHLDPGLAAELARRVRGTGVRMLLIRRPGRHADTGRPTRRRVYLAGVDPESRWLEQADITDPKQLLDLDLAAVGSGTAPGFGAPRADPLLLVCTNGRRDLCCAALGRPIALAMAQRHPDAVWECTHTGGHRFAPTGLLLPTGYLYGRLDLAAGEELLSATAAGRVVADRCRGRSCWSRPGQAAELAVREHLGEDADVLVVRAEDRESDDSWSVRVEHRDGRAWLVRVAERALPPARPASCGKEPAVPTAPVAVGLAPVLGR</sequence>
<dbReference type="InterPro" id="IPR010350">
    <property type="entry name" value="Aim32/Apd1-like_bac"/>
</dbReference>
<accession>A0A5B2XP87</accession>
<dbReference type="CDD" id="cd03062">
    <property type="entry name" value="TRX_Fd_Sucrase"/>
    <property type="match status" value="1"/>
</dbReference>
<dbReference type="AlphaFoldDB" id="A0A5B2XP87"/>
<dbReference type="Pfam" id="PF06999">
    <property type="entry name" value="Suc_Fer-like"/>
    <property type="match status" value="1"/>
</dbReference>
<dbReference type="SUPFAM" id="SSF52833">
    <property type="entry name" value="Thioredoxin-like"/>
    <property type="match status" value="1"/>
</dbReference>
<organism evidence="1 2">
    <name type="scientific">Solihabitans fulvus</name>
    <dbReference type="NCBI Taxonomy" id="1892852"/>
    <lineage>
        <taxon>Bacteria</taxon>
        <taxon>Bacillati</taxon>
        <taxon>Actinomycetota</taxon>
        <taxon>Actinomycetes</taxon>
        <taxon>Pseudonocardiales</taxon>
        <taxon>Pseudonocardiaceae</taxon>
        <taxon>Solihabitans</taxon>
    </lineage>
</organism>